<dbReference type="AlphaFoldDB" id="A0A9K3D0K1"/>
<dbReference type="Gene3D" id="3.40.630.10">
    <property type="entry name" value="Zn peptidases"/>
    <property type="match status" value="1"/>
</dbReference>
<dbReference type="Gene3D" id="3.30.70.360">
    <property type="match status" value="1"/>
</dbReference>
<comment type="caution">
    <text evidence="5">The sequence shown here is derived from an EMBL/GenBank/DDBJ whole genome shotgun (WGS) entry which is preliminary data.</text>
</comment>
<dbReference type="PROSITE" id="PS00758">
    <property type="entry name" value="ARGE_DAPE_CPG2_1"/>
    <property type="match status" value="1"/>
</dbReference>
<dbReference type="PANTHER" id="PTHR43808">
    <property type="entry name" value="ACETYLORNITHINE DEACETYLASE"/>
    <property type="match status" value="1"/>
</dbReference>
<keyword evidence="6" id="KW-1185">Reference proteome</keyword>
<reference evidence="5 6" key="1">
    <citation type="journal article" date="2018" name="PLoS ONE">
        <title>The draft genome of Kipferlia bialata reveals reductive genome evolution in fornicate parasites.</title>
        <authorList>
            <person name="Tanifuji G."/>
            <person name="Takabayashi S."/>
            <person name="Kume K."/>
            <person name="Takagi M."/>
            <person name="Nakayama T."/>
            <person name="Kamikawa R."/>
            <person name="Inagaki Y."/>
            <person name="Hashimoto T."/>
        </authorList>
    </citation>
    <scope>NUCLEOTIDE SEQUENCE [LARGE SCALE GENOMIC DNA]</scope>
    <source>
        <strain evidence="5">NY0173</strain>
    </source>
</reference>
<gene>
    <name evidence="5" type="ORF">KIPB_007787</name>
</gene>
<dbReference type="OrthoDB" id="3064516at2759"/>
<protein>
    <submittedName>
        <fullName evidence="5">Peptidase M20</fullName>
    </submittedName>
</protein>
<keyword evidence="3" id="KW-0378">Hydrolase</keyword>
<dbReference type="InterPro" id="IPR036264">
    <property type="entry name" value="Bact_exopeptidase_dim_dom"/>
</dbReference>
<dbReference type="SUPFAM" id="SSF53187">
    <property type="entry name" value="Zn-dependent exopeptidases"/>
    <property type="match status" value="1"/>
</dbReference>
<dbReference type="InterPro" id="IPR001261">
    <property type="entry name" value="ArgE/DapE_CS"/>
</dbReference>
<dbReference type="GO" id="GO:0016787">
    <property type="term" value="F:hydrolase activity"/>
    <property type="evidence" value="ECO:0007669"/>
    <property type="project" value="UniProtKB-KW"/>
</dbReference>
<dbReference type="SUPFAM" id="SSF55031">
    <property type="entry name" value="Bacterial exopeptidase dimerisation domain"/>
    <property type="match status" value="1"/>
</dbReference>
<proteinExistence type="predicted"/>
<organism evidence="5 6">
    <name type="scientific">Kipferlia bialata</name>
    <dbReference type="NCBI Taxonomy" id="797122"/>
    <lineage>
        <taxon>Eukaryota</taxon>
        <taxon>Metamonada</taxon>
        <taxon>Carpediemonas-like organisms</taxon>
        <taxon>Kipferlia</taxon>
    </lineage>
</organism>
<evidence type="ECO:0000313" key="6">
    <source>
        <dbReference type="Proteomes" id="UP000265618"/>
    </source>
</evidence>
<name>A0A9K3D0K1_9EUKA</name>
<dbReference type="GO" id="GO:0046872">
    <property type="term" value="F:metal ion binding"/>
    <property type="evidence" value="ECO:0007669"/>
    <property type="project" value="UniProtKB-KW"/>
</dbReference>
<evidence type="ECO:0000313" key="5">
    <source>
        <dbReference type="EMBL" id="GIQ86015.1"/>
    </source>
</evidence>
<evidence type="ECO:0000256" key="3">
    <source>
        <dbReference type="ARBA" id="ARBA00022801"/>
    </source>
</evidence>
<evidence type="ECO:0000256" key="1">
    <source>
        <dbReference type="ARBA" id="ARBA00001947"/>
    </source>
</evidence>
<dbReference type="PROSITE" id="PS00759">
    <property type="entry name" value="ARGE_DAPE_CPG2_2"/>
    <property type="match status" value="1"/>
</dbReference>
<dbReference type="InterPro" id="IPR002933">
    <property type="entry name" value="Peptidase_M20"/>
</dbReference>
<dbReference type="Pfam" id="PF01546">
    <property type="entry name" value="Peptidase_M20"/>
    <property type="match status" value="1"/>
</dbReference>
<evidence type="ECO:0000256" key="2">
    <source>
        <dbReference type="ARBA" id="ARBA00022723"/>
    </source>
</evidence>
<dbReference type="Proteomes" id="UP000265618">
    <property type="component" value="Unassembled WGS sequence"/>
</dbReference>
<keyword evidence="2" id="KW-0479">Metal-binding</keyword>
<comment type="cofactor">
    <cofactor evidence="1">
        <name>Zn(2+)</name>
        <dbReference type="ChEBI" id="CHEBI:29105"/>
    </cofactor>
</comment>
<dbReference type="InterPro" id="IPR050072">
    <property type="entry name" value="Peptidase_M20A"/>
</dbReference>
<dbReference type="EMBL" id="BDIP01002265">
    <property type="protein sequence ID" value="GIQ86015.1"/>
    <property type="molecule type" value="Genomic_DNA"/>
</dbReference>
<keyword evidence="4" id="KW-0862">Zinc</keyword>
<accession>A0A9K3D0K1</accession>
<sequence length="323" mass="34201">MTITDLSDVATLLQRMVQIDSVSGSVCGRDRSEQPLIDMLHRQAKDWGLHPTLLPVPGHADQLIITARPPVEGDTRPLLLFDSHTDTVGVEGMTVEPFAAEVRDGKMYGRGTCDTKGTGAAMLCALRQYAETEVQPVRVAVLFSVDEEMSMDGIQHFLTHDYEAVVGDAASVNVIVGEPSDLRLYVVHNGVLTWKLSTSGVAAHSSRPSNGVSAITPMLTLLQAVEALYIPSVTACHGLTGTAACAVTMIKGGHSPNVIADHCEATIDRRLSAGDVSETPELATAALRKVSACLKRCLGDAAGTPEGISFCTHARTSTSPCPS</sequence>
<evidence type="ECO:0000256" key="4">
    <source>
        <dbReference type="ARBA" id="ARBA00022833"/>
    </source>
</evidence>